<feature type="domain" description="Coilin N-terminal" evidence="2">
    <location>
        <begin position="7"/>
        <end position="124"/>
    </location>
</feature>
<evidence type="ECO:0000259" key="3">
    <source>
        <dbReference type="Pfam" id="PF23086"/>
    </source>
</evidence>
<dbReference type="OrthoDB" id="74813at2759"/>
<dbReference type="AlphaFoldDB" id="A0A8X6KY37"/>
<feature type="compositionally biased region" description="Polar residues" evidence="1">
    <location>
        <begin position="507"/>
        <end position="521"/>
    </location>
</feature>
<sequence>MNVSPHELKTIKDFKNLILKKFSLQNKDFQLYLNNGLLLEDESIIILRENDTIRLEYIEPPNLKQNNSSILNMCASNVLNSEISSRNSNEVKFSKKRKRKEITSDIITMESKEAKDSSKKKKHKLSSKTSLAESNAAENPSLIQPVNDYSVIENVSFGVPCNLKNKNHKSHKEKKSKHFHNESAFKSNPCIAVGNEVTLIEDISKISEEDLIPLHCTESKEKASTRCAEIENVVPCNLKNKEHKSHQKQKEGKHYHDKSAFGTNLCNATEKEVILCEEIINISEEDKMSKLAEPKNILETEEQKENNVVSDCCEVVKETHSSSQLYQNNSFTKYNNKNLIEVNQNNQVKFEKQDENNKSGNFNAEYVGCAITNNSELIQGNNCKKKKRYRHRKRKPHLNNSFNNDLIDESHCSDLFMKNLEDGALSNIFDVVKENAVDKNITENSYKYSPSTKTVKTELSEADNIVTNNIYPSSTTTDQKRCTLQVSNQNEVPETLGETLNHGNTFKSCSPLTSSRTPSKFNKQKKEEINSHDESPKSLAISESNCKTINFVTNNSGPPNALKSIKSPTLNLNKEVINWNSKFICSDCPPLDSFPGVGIPIAFKILELDESYSPVISHYREGIVTAVNPQTDELEIKLFQPEVKQGKTGKFENLYLDEFPSCEVIKNMTLQWSTLIDPVRLCSC</sequence>
<organism evidence="4 5">
    <name type="scientific">Trichonephila clavata</name>
    <name type="common">Joro spider</name>
    <name type="synonym">Nephila clavata</name>
    <dbReference type="NCBI Taxonomy" id="2740835"/>
    <lineage>
        <taxon>Eukaryota</taxon>
        <taxon>Metazoa</taxon>
        <taxon>Ecdysozoa</taxon>
        <taxon>Arthropoda</taxon>
        <taxon>Chelicerata</taxon>
        <taxon>Arachnida</taxon>
        <taxon>Araneae</taxon>
        <taxon>Araneomorphae</taxon>
        <taxon>Entelegynae</taxon>
        <taxon>Araneoidea</taxon>
        <taxon>Nephilidae</taxon>
        <taxon>Trichonephila</taxon>
    </lineage>
</organism>
<dbReference type="GO" id="GO:0015030">
    <property type="term" value="C:Cajal body"/>
    <property type="evidence" value="ECO:0007669"/>
    <property type="project" value="TreeGrafter"/>
</dbReference>
<dbReference type="InterPro" id="IPR031722">
    <property type="entry name" value="Coilin_N"/>
</dbReference>
<dbReference type="EMBL" id="BMAO01033291">
    <property type="protein sequence ID" value="GFQ88411.1"/>
    <property type="molecule type" value="Genomic_DNA"/>
</dbReference>
<accession>A0A8X6KY37</accession>
<keyword evidence="5" id="KW-1185">Reference proteome</keyword>
<feature type="compositionally biased region" description="Basic and acidic residues" evidence="1">
    <location>
        <begin position="524"/>
        <end position="536"/>
    </location>
</feature>
<dbReference type="PANTHER" id="PTHR15197">
    <property type="entry name" value="COILIN P80"/>
    <property type="match status" value="1"/>
</dbReference>
<comment type="caution">
    <text evidence="4">The sequence shown here is derived from an EMBL/GenBank/DDBJ whole genome shotgun (WGS) entry which is preliminary data.</text>
</comment>
<feature type="region of interest" description="Disordered" evidence="1">
    <location>
        <begin position="111"/>
        <end position="137"/>
    </location>
</feature>
<proteinExistence type="predicted"/>
<dbReference type="Pfam" id="PF15862">
    <property type="entry name" value="Coilin_N"/>
    <property type="match status" value="1"/>
</dbReference>
<feature type="region of interest" description="Disordered" evidence="1">
    <location>
        <begin position="507"/>
        <end position="538"/>
    </location>
</feature>
<dbReference type="InterPro" id="IPR056398">
    <property type="entry name" value="Tudor_Coilin"/>
</dbReference>
<dbReference type="GO" id="GO:0030620">
    <property type="term" value="F:U2 snRNA binding"/>
    <property type="evidence" value="ECO:0007669"/>
    <property type="project" value="TreeGrafter"/>
</dbReference>
<dbReference type="InterPro" id="IPR024822">
    <property type="entry name" value="Coilin"/>
</dbReference>
<name>A0A8X6KY37_TRICU</name>
<evidence type="ECO:0000256" key="1">
    <source>
        <dbReference type="SAM" id="MobiDB-lite"/>
    </source>
</evidence>
<dbReference type="PANTHER" id="PTHR15197:SF0">
    <property type="entry name" value="COILIN"/>
    <property type="match status" value="1"/>
</dbReference>
<protein>
    <submittedName>
        <fullName evidence="4">Coilin_N domain-containing protein</fullName>
    </submittedName>
</protein>
<evidence type="ECO:0000313" key="5">
    <source>
        <dbReference type="Proteomes" id="UP000887116"/>
    </source>
</evidence>
<gene>
    <name evidence="4" type="primary">AVEN_23715_1</name>
    <name evidence="4" type="ORF">TNCT_530532</name>
</gene>
<feature type="domain" description="Coilin tudor" evidence="3">
    <location>
        <begin position="589"/>
        <end position="636"/>
    </location>
</feature>
<reference evidence="4" key="1">
    <citation type="submission" date="2020-07" db="EMBL/GenBank/DDBJ databases">
        <title>Multicomponent nature underlies the extraordinary mechanical properties of spider dragline silk.</title>
        <authorList>
            <person name="Kono N."/>
            <person name="Nakamura H."/>
            <person name="Mori M."/>
            <person name="Yoshida Y."/>
            <person name="Ohtoshi R."/>
            <person name="Malay A.D."/>
            <person name="Moran D.A.P."/>
            <person name="Tomita M."/>
            <person name="Numata K."/>
            <person name="Arakawa K."/>
        </authorList>
    </citation>
    <scope>NUCLEOTIDE SEQUENCE</scope>
</reference>
<dbReference type="Pfam" id="PF23086">
    <property type="entry name" value="Tudor_Coilin"/>
    <property type="match status" value="1"/>
</dbReference>
<dbReference type="GO" id="GO:0000387">
    <property type="term" value="P:spliceosomal snRNP assembly"/>
    <property type="evidence" value="ECO:0007669"/>
    <property type="project" value="TreeGrafter"/>
</dbReference>
<evidence type="ECO:0000313" key="4">
    <source>
        <dbReference type="EMBL" id="GFQ88411.1"/>
    </source>
</evidence>
<evidence type="ECO:0000259" key="2">
    <source>
        <dbReference type="Pfam" id="PF15862"/>
    </source>
</evidence>
<dbReference type="GO" id="GO:0030619">
    <property type="term" value="F:U1 snRNA binding"/>
    <property type="evidence" value="ECO:0007669"/>
    <property type="project" value="TreeGrafter"/>
</dbReference>
<dbReference type="Proteomes" id="UP000887116">
    <property type="component" value="Unassembled WGS sequence"/>
</dbReference>